<evidence type="ECO:0000256" key="4">
    <source>
        <dbReference type="SAM" id="MobiDB-lite"/>
    </source>
</evidence>
<dbReference type="STRING" id="76728.AQ490_02175"/>
<organism evidence="7 8">
    <name type="scientific">Wenjunlia vitaminophila</name>
    <name type="common">Streptomyces vitaminophilus</name>
    <dbReference type="NCBI Taxonomy" id="76728"/>
    <lineage>
        <taxon>Bacteria</taxon>
        <taxon>Bacillati</taxon>
        <taxon>Actinomycetota</taxon>
        <taxon>Actinomycetes</taxon>
        <taxon>Kitasatosporales</taxon>
        <taxon>Streptomycetaceae</taxon>
        <taxon>Wenjunlia</taxon>
    </lineage>
</organism>
<reference evidence="7 8" key="1">
    <citation type="submission" date="2015-10" db="EMBL/GenBank/DDBJ databases">
        <title>Draft genome sequence of pyrrolomycin-producing Streptomyces vitaminophilus.</title>
        <authorList>
            <person name="Graham D.E."/>
            <person name="Mahan K.M."/>
            <person name="Klingeman D.M."/>
            <person name="Hettich R.L."/>
            <person name="Parry R.J."/>
        </authorList>
    </citation>
    <scope>NUCLEOTIDE SEQUENCE [LARGE SCALE GENOMIC DNA]</scope>
    <source>
        <strain evidence="7 8">ATCC 31673</strain>
    </source>
</reference>
<dbReference type="Gene3D" id="3.30.300.70">
    <property type="entry name" value="RimP-like superfamily, N-terminal"/>
    <property type="match status" value="1"/>
</dbReference>
<accession>A0A0T6LY37</accession>
<evidence type="ECO:0000313" key="7">
    <source>
        <dbReference type="EMBL" id="KRV51035.1"/>
    </source>
</evidence>
<sequence length="203" mass="21717">MRTTQTDRLRELLDPLVAGAGAELEEVSVTTVGKRRQLLVVVDADGGVSLDLIAELTREFSRVLDESDAMGSAPYLLEVSSPGVDRPLSEPRHFRRALGRMVRIKLVDGQELTARITGIDDTGLDLQVPGVKGRRPTARRVPLEQVAGARVEVEFSRPTSEPSASGPEAGGSGSGGQDAEPTAAADHDDDMNAPHQDEEKEEA</sequence>
<feature type="domain" description="Ribosome maturation factor RimP C-terminal" evidence="6">
    <location>
        <begin position="88"/>
        <end position="155"/>
    </location>
</feature>
<feature type="compositionally biased region" description="Basic and acidic residues" evidence="4">
    <location>
        <begin position="190"/>
        <end position="203"/>
    </location>
</feature>
<dbReference type="NCBIfam" id="NF000930">
    <property type="entry name" value="PRK00092.2-2"/>
    <property type="match status" value="1"/>
</dbReference>
<dbReference type="HAMAP" id="MF_01077">
    <property type="entry name" value="RimP"/>
    <property type="match status" value="1"/>
</dbReference>
<comment type="subcellular location">
    <subcellularLocation>
        <location evidence="3">Cytoplasm</location>
    </subcellularLocation>
</comment>
<evidence type="ECO:0000259" key="6">
    <source>
        <dbReference type="Pfam" id="PF17384"/>
    </source>
</evidence>
<dbReference type="EMBL" id="LLZU01000002">
    <property type="protein sequence ID" value="KRV51035.1"/>
    <property type="molecule type" value="Genomic_DNA"/>
</dbReference>
<name>A0A0T6LY37_WENVI</name>
<dbReference type="InterPro" id="IPR028989">
    <property type="entry name" value="RimP_N"/>
</dbReference>
<gene>
    <name evidence="3" type="primary">rimP</name>
    <name evidence="7" type="ORF">AQ490_02175</name>
</gene>
<dbReference type="Pfam" id="PF02576">
    <property type="entry name" value="RimP_N"/>
    <property type="match status" value="1"/>
</dbReference>
<dbReference type="SUPFAM" id="SSF74942">
    <property type="entry name" value="YhbC-like, C-terminal domain"/>
    <property type="match status" value="1"/>
</dbReference>
<keyword evidence="8" id="KW-1185">Reference proteome</keyword>
<dbReference type="PANTHER" id="PTHR33867">
    <property type="entry name" value="RIBOSOME MATURATION FACTOR RIMP"/>
    <property type="match status" value="1"/>
</dbReference>
<dbReference type="SUPFAM" id="SSF75420">
    <property type="entry name" value="YhbC-like, N-terminal domain"/>
    <property type="match status" value="1"/>
</dbReference>
<dbReference type="GO" id="GO:0000028">
    <property type="term" value="P:ribosomal small subunit assembly"/>
    <property type="evidence" value="ECO:0007669"/>
    <property type="project" value="TreeGrafter"/>
</dbReference>
<proteinExistence type="inferred from homology"/>
<evidence type="ECO:0000256" key="3">
    <source>
        <dbReference type="HAMAP-Rule" id="MF_01077"/>
    </source>
</evidence>
<dbReference type="Pfam" id="PF17384">
    <property type="entry name" value="DUF150_C"/>
    <property type="match status" value="1"/>
</dbReference>
<dbReference type="GO" id="GO:0005829">
    <property type="term" value="C:cytosol"/>
    <property type="evidence" value="ECO:0007669"/>
    <property type="project" value="TreeGrafter"/>
</dbReference>
<feature type="domain" description="Ribosome maturation factor RimP N-terminal" evidence="5">
    <location>
        <begin position="12"/>
        <end position="85"/>
    </location>
</feature>
<dbReference type="OrthoDB" id="9805006at2"/>
<dbReference type="PANTHER" id="PTHR33867:SF1">
    <property type="entry name" value="RIBOSOME MATURATION FACTOR RIMP"/>
    <property type="match status" value="1"/>
</dbReference>
<dbReference type="eggNOG" id="COG0779">
    <property type="taxonomic scope" value="Bacteria"/>
</dbReference>
<comment type="similarity">
    <text evidence="3">Belongs to the RimP family.</text>
</comment>
<dbReference type="Proteomes" id="UP000050867">
    <property type="component" value="Unassembled WGS sequence"/>
</dbReference>
<evidence type="ECO:0000313" key="8">
    <source>
        <dbReference type="Proteomes" id="UP000050867"/>
    </source>
</evidence>
<comment type="caution">
    <text evidence="7">The sequence shown here is derived from an EMBL/GenBank/DDBJ whole genome shotgun (WGS) entry which is preliminary data.</text>
</comment>
<dbReference type="InterPro" id="IPR003728">
    <property type="entry name" value="Ribosome_maturation_RimP"/>
</dbReference>
<keyword evidence="2 3" id="KW-0690">Ribosome biogenesis</keyword>
<evidence type="ECO:0000256" key="1">
    <source>
        <dbReference type="ARBA" id="ARBA00022490"/>
    </source>
</evidence>
<evidence type="ECO:0000256" key="2">
    <source>
        <dbReference type="ARBA" id="ARBA00022517"/>
    </source>
</evidence>
<comment type="function">
    <text evidence="3">Required for maturation of 30S ribosomal subunits.</text>
</comment>
<dbReference type="InterPro" id="IPR036847">
    <property type="entry name" value="RimP_C_sf"/>
</dbReference>
<dbReference type="InterPro" id="IPR028998">
    <property type="entry name" value="RimP_C"/>
</dbReference>
<dbReference type="GO" id="GO:0006412">
    <property type="term" value="P:translation"/>
    <property type="evidence" value="ECO:0007669"/>
    <property type="project" value="TreeGrafter"/>
</dbReference>
<feature type="region of interest" description="Disordered" evidence="4">
    <location>
        <begin position="150"/>
        <end position="203"/>
    </location>
</feature>
<dbReference type="AlphaFoldDB" id="A0A0T6LY37"/>
<dbReference type="RefSeq" id="WP_018384950.1">
    <property type="nucleotide sequence ID" value="NZ_LLZU01000002.1"/>
</dbReference>
<protein>
    <recommendedName>
        <fullName evidence="3">Ribosome maturation factor RimP</fullName>
    </recommendedName>
</protein>
<keyword evidence="1 3" id="KW-0963">Cytoplasm</keyword>
<dbReference type="CDD" id="cd01734">
    <property type="entry name" value="YlxS_C"/>
    <property type="match status" value="1"/>
</dbReference>
<evidence type="ECO:0000259" key="5">
    <source>
        <dbReference type="Pfam" id="PF02576"/>
    </source>
</evidence>
<dbReference type="InterPro" id="IPR035956">
    <property type="entry name" value="RimP_N_sf"/>
</dbReference>